<accession>A0ABD5PQ80</accession>
<dbReference type="Pfam" id="PF08350">
    <property type="entry name" value="FilR1_middle"/>
    <property type="match status" value="1"/>
</dbReference>
<dbReference type="Proteomes" id="UP001595898">
    <property type="component" value="Unassembled WGS sequence"/>
</dbReference>
<dbReference type="RefSeq" id="WP_250141460.1">
    <property type="nucleotide sequence ID" value="NZ_JALIQP010000004.1"/>
</dbReference>
<keyword evidence="4" id="KW-1185">Reference proteome</keyword>
<gene>
    <name evidence="3" type="ORF">ACFO5R_08955</name>
</gene>
<dbReference type="InterPro" id="IPR013561">
    <property type="entry name" value="FilR1_middle_dom"/>
</dbReference>
<dbReference type="Pfam" id="PF25213">
    <property type="entry name" value="HVO_A0261_N"/>
    <property type="match status" value="1"/>
</dbReference>
<dbReference type="InterPro" id="IPR036388">
    <property type="entry name" value="WH-like_DNA-bd_sf"/>
</dbReference>
<evidence type="ECO:0000259" key="2">
    <source>
        <dbReference type="Pfam" id="PF25213"/>
    </source>
</evidence>
<evidence type="ECO:0000313" key="4">
    <source>
        <dbReference type="Proteomes" id="UP001595898"/>
    </source>
</evidence>
<protein>
    <submittedName>
        <fullName evidence="3">Helix-turn-helix transcriptional regulator</fullName>
    </submittedName>
</protein>
<dbReference type="SUPFAM" id="SSF46785">
    <property type="entry name" value="Winged helix' DNA-binding domain"/>
    <property type="match status" value="1"/>
</dbReference>
<dbReference type="Gene3D" id="1.10.10.10">
    <property type="entry name" value="Winged helix-like DNA-binding domain superfamily/Winged helix DNA-binding domain"/>
    <property type="match status" value="1"/>
</dbReference>
<feature type="domain" description="HVO-A0261-like N-terminal" evidence="2">
    <location>
        <begin position="6"/>
        <end position="89"/>
    </location>
</feature>
<evidence type="ECO:0000313" key="3">
    <source>
        <dbReference type="EMBL" id="MFC4542054.1"/>
    </source>
</evidence>
<reference evidence="3 4" key="1">
    <citation type="journal article" date="2019" name="Int. J. Syst. Evol. Microbiol.">
        <title>The Global Catalogue of Microorganisms (GCM) 10K type strain sequencing project: providing services to taxonomists for standard genome sequencing and annotation.</title>
        <authorList>
            <consortium name="The Broad Institute Genomics Platform"/>
            <consortium name="The Broad Institute Genome Sequencing Center for Infectious Disease"/>
            <person name="Wu L."/>
            <person name="Ma J."/>
        </authorList>
    </citation>
    <scope>NUCLEOTIDE SEQUENCE [LARGE SCALE GENOMIC DNA]</scope>
    <source>
        <strain evidence="3 4">WLHS5</strain>
    </source>
</reference>
<sequence>MDEVLEEIEFLALSENRIDVLNAVCDGPRTRRELEEITGASQPTLGRVLRDFDDRNWISSAGDGYEATATGRLVADGITDLYEILETELKLRDIVAWLPTEAMTFDLRRLRDATIVVPSQTRPSAPVQRVTELVSRADRTRVVSHAFNERMIEVVREHAVEEDGTFGGVLSASAIDAVAEDAALRRPLRDLVEAENAEIRIYDGEIPFAVSIADDVVNMLVRDEAGMLQASLETDDGTVRDWALDLHEEYWDDARPLEASDLEGDGSC</sequence>
<evidence type="ECO:0000259" key="1">
    <source>
        <dbReference type="Pfam" id="PF08350"/>
    </source>
</evidence>
<dbReference type="InterPro" id="IPR036390">
    <property type="entry name" value="WH_DNA-bd_sf"/>
</dbReference>
<proteinExistence type="predicted"/>
<organism evidence="3 4">
    <name type="scientific">Halosolutus amylolyticus</name>
    <dbReference type="NCBI Taxonomy" id="2932267"/>
    <lineage>
        <taxon>Archaea</taxon>
        <taxon>Methanobacteriati</taxon>
        <taxon>Methanobacteriota</taxon>
        <taxon>Stenosarchaea group</taxon>
        <taxon>Halobacteria</taxon>
        <taxon>Halobacteriales</taxon>
        <taxon>Natrialbaceae</taxon>
        <taxon>Halosolutus</taxon>
    </lineage>
</organism>
<dbReference type="EMBL" id="JBHSFA010000005">
    <property type="protein sequence ID" value="MFC4542054.1"/>
    <property type="molecule type" value="Genomic_DNA"/>
</dbReference>
<dbReference type="AlphaFoldDB" id="A0ABD5PQ80"/>
<dbReference type="InterPro" id="IPR057527">
    <property type="entry name" value="HVO_A0261-like_N"/>
</dbReference>
<feature type="domain" description="Methanogenesis regulatory protein FilR1 middle" evidence="1">
    <location>
        <begin position="123"/>
        <end position="253"/>
    </location>
</feature>
<comment type="caution">
    <text evidence="3">The sequence shown here is derived from an EMBL/GenBank/DDBJ whole genome shotgun (WGS) entry which is preliminary data.</text>
</comment>
<name>A0ABD5PQ80_9EURY</name>